<name>A0A6N2KTX1_SALVM</name>
<feature type="signal peptide" evidence="1">
    <location>
        <begin position="1"/>
        <end position="19"/>
    </location>
</feature>
<accession>A0A6N2KTX1</accession>
<gene>
    <name evidence="2" type="ORF">SVIM_LOCUS134777</name>
</gene>
<reference evidence="2" key="1">
    <citation type="submission" date="2019-03" db="EMBL/GenBank/DDBJ databases">
        <authorList>
            <person name="Mank J."/>
            <person name="Almeida P."/>
        </authorList>
    </citation>
    <scope>NUCLEOTIDE SEQUENCE</scope>
    <source>
        <strain evidence="2">78183</strain>
    </source>
</reference>
<protein>
    <recommendedName>
        <fullName evidence="3">Secreted protein</fullName>
    </recommendedName>
</protein>
<dbReference type="EMBL" id="CAADRP010000746">
    <property type="protein sequence ID" value="VFU31642.1"/>
    <property type="molecule type" value="Genomic_DNA"/>
</dbReference>
<proteinExistence type="predicted"/>
<evidence type="ECO:0008006" key="3">
    <source>
        <dbReference type="Google" id="ProtNLM"/>
    </source>
</evidence>
<sequence length="124" mass="13864">MTPLRACLVTQLALPDAAASTLIIACCTRSASSLVHAHNILAAGLKLLGGVFNVNDSLLSWIRLDKKEKRSFMVTRSESDKDRSVVHQTKLRRQVKVGDFHLKTSGNHKYNQLWAMSLRSPFQF</sequence>
<evidence type="ECO:0000256" key="1">
    <source>
        <dbReference type="SAM" id="SignalP"/>
    </source>
</evidence>
<organism evidence="2">
    <name type="scientific">Salix viminalis</name>
    <name type="common">Common osier</name>
    <name type="synonym">Basket willow</name>
    <dbReference type="NCBI Taxonomy" id="40686"/>
    <lineage>
        <taxon>Eukaryota</taxon>
        <taxon>Viridiplantae</taxon>
        <taxon>Streptophyta</taxon>
        <taxon>Embryophyta</taxon>
        <taxon>Tracheophyta</taxon>
        <taxon>Spermatophyta</taxon>
        <taxon>Magnoliopsida</taxon>
        <taxon>eudicotyledons</taxon>
        <taxon>Gunneridae</taxon>
        <taxon>Pentapetalae</taxon>
        <taxon>rosids</taxon>
        <taxon>fabids</taxon>
        <taxon>Malpighiales</taxon>
        <taxon>Salicaceae</taxon>
        <taxon>Saliceae</taxon>
        <taxon>Salix</taxon>
    </lineage>
</organism>
<evidence type="ECO:0000313" key="2">
    <source>
        <dbReference type="EMBL" id="VFU31642.1"/>
    </source>
</evidence>
<dbReference type="AlphaFoldDB" id="A0A6N2KTX1"/>
<keyword evidence="1" id="KW-0732">Signal</keyword>
<feature type="chain" id="PRO_5027122461" description="Secreted protein" evidence="1">
    <location>
        <begin position="20"/>
        <end position="124"/>
    </location>
</feature>